<evidence type="ECO:0000256" key="3">
    <source>
        <dbReference type="ARBA" id="ARBA00023136"/>
    </source>
</evidence>
<reference evidence="6 7" key="1">
    <citation type="journal article" date="2013" name="PLoS ONE">
        <title>Poles Apart: Arctic and Antarctic Octadecabacter strains Share High Genome Plasticity and a New Type of Xanthorhodopsin.</title>
        <authorList>
            <person name="Vollmers J."/>
            <person name="Voget S."/>
            <person name="Dietrich S."/>
            <person name="Gollnow K."/>
            <person name="Smits M."/>
            <person name="Meyer K."/>
            <person name="Brinkhoff T."/>
            <person name="Simon M."/>
            <person name="Daniel R."/>
        </authorList>
    </citation>
    <scope>NUCLEOTIDE SEQUENCE [LARGE SCALE GENOMIC DNA]</scope>
    <source>
        <strain evidence="6 7">307</strain>
    </source>
</reference>
<accession>M9R2V7</accession>
<feature type="domain" description="HIG1" evidence="5">
    <location>
        <begin position="1"/>
        <end position="67"/>
    </location>
</feature>
<evidence type="ECO:0000256" key="2">
    <source>
        <dbReference type="ARBA" id="ARBA00022989"/>
    </source>
</evidence>
<feature type="transmembrane region" description="Helical" evidence="4">
    <location>
        <begin position="45"/>
        <end position="63"/>
    </location>
</feature>
<dbReference type="RefSeq" id="WP_015498141.1">
    <property type="nucleotide sequence ID" value="NC_020911.1"/>
</dbReference>
<dbReference type="HOGENOM" id="CLU_186083_0_0_5"/>
<proteinExistence type="predicted"/>
<organism evidence="6 7">
    <name type="scientific">Octadecabacter antarcticus 307</name>
    <dbReference type="NCBI Taxonomy" id="391626"/>
    <lineage>
        <taxon>Bacteria</taxon>
        <taxon>Pseudomonadati</taxon>
        <taxon>Pseudomonadota</taxon>
        <taxon>Alphaproteobacteria</taxon>
        <taxon>Rhodobacterales</taxon>
        <taxon>Roseobacteraceae</taxon>
        <taxon>Octadecabacter</taxon>
    </lineage>
</organism>
<sequence>MADNPFSYVIVIACLVVAVVLAWGLSTFKAGGDGKKANKIMQLRIVAQFVAVILIVGIAYARSTGSN</sequence>
<dbReference type="AlphaFoldDB" id="M9R2V7"/>
<dbReference type="EMBL" id="CP003740">
    <property type="protein sequence ID" value="AGI66083.1"/>
    <property type="molecule type" value="Genomic_DNA"/>
</dbReference>
<keyword evidence="2 4" id="KW-1133">Transmembrane helix</keyword>
<dbReference type="Pfam" id="PF04588">
    <property type="entry name" value="HIG_1_N"/>
    <property type="match status" value="1"/>
</dbReference>
<dbReference type="PROSITE" id="PS51503">
    <property type="entry name" value="HIG1"/>
    <property type="match status" value="1"/>
</dbReference>
<dbReference type="InterPro" id="IPR007667">
    <property type="entry name" value="Hypoxia_induced_domain"/>
</dbReference>
<keyword evidence="7" id="KW-1185">Reference proteome</keyword>
<dbReference type="OrthoDB" id="7284889at2"/>
<evidence type="ECO:0000259" key="5">
    <source>
        <dbReference type="PROSITE" id="PS51503"/>
    </source>
</evidence>
<dbReference type="KEGG" id="oat:OAN307_c03240"/>
<evidence type="ECO:0000313" key="6">
    <source>
        <dbReference type="EMBL" id="AGI66083.1"/>
    </source>
</evidence>
<name>M9R2V7_9RHOB</name>
<dbReference type="STRING" id="391626.OAN307_c03240"/>
<dbReference type="NCBIfam" id="NF033233">
    <property type="entry name" value="twin_helix"/>
    <property type="match status" value="1"/>
</dbReference>
<evidence type="ECO:0000256" key="1">
    <source>
        <dbReference type="ARBA" id="ARBA00022692"/>
    </source>
</evidence>
<keyword evidence="3 4" id="KW-0472">Membrane</keyword>
<gene>
    <name evidence="6" type="ORF">OAN307_c03240</name>
</gene>
<protein>
    <recommendedName>
        <fullName evidence="5">HIG1 domain-containing protein</fullName>
    </recommendedName>
</protein>
<evidence type="ECO:0000313" key="7">
    <source>
        <dbReference type="Proteomes" id="UP000005307"/>
    </source>
</evidence>
<dbReference type="Proteomes" id="UP000005307">
    <property type="component" value="Chromosome"/>
</dbReference>
<dbReference type="Gene3D" id="6.10.140.1320">
    <property type="match status" value="1"/>
</dbReference>
<feature type="transmembrane region" description="Helical" evidence="4">
    <location>
        <begin position="6"/>
        <end position="25"/>
    </location>
</feature>
<evidence type="ECO:0000256" key="4">
    <source>
        <dbReference type="SAM" id="Phobius"/>
    </source>
</evidence>
<keyword evidence="1 4" id="KW-0812">Transmembrane</keyword>